<dbReference type="PROSITE" id="PS51534">
    <property type="entry name" value="SEFIR"/>
    <property type="match status" value="1"/>
</dbReference>
<dbReference type="InterPro" id="IPR038683">
    <property type="entry name" value="IL17RA/B_FnIII-like_1_sf"/>
</dbReference>
<dbReference type="PANTHER" id="PTHR15583:SF20">
    <property type="entry name" value="INTERLEUKIN CYTOKINE RECEPTOR-RELATED PROTEIN 1"/>
    <property type="match status" value="1"/>
</dbReference>
<reference evidence="13 14" key="2">
    <citation type="journal article" date="2019" name="G3 (Bethesda)">
        <title>Hybrid Assembly of the Genome of the Entomopathogenic Nematode Steinernema carpocapsae Identifies the X-Chromosome.</title>
        <authorList>
            <person name="Serra L."/>
            <person name="Macchietto M."/>
            <person name="Macias-Munoz A."/>
            <person name="McGill C.J."/>
            <person name="Rodriguez I.M."/>
            <person name="Rodriguez B."/>
            <person name="Murad R."/>
            <person name="Mortazavi A."/>
        </authorList>
    </citation>
    <scope>NUCLEOTIDE SEQUENCE [LARGE SCALE GENOMIC DNA]</scope>
    <source>
        <strain evidence="13 14">ALL</strain>
    </source>
</reference>
<dbReference type="InterPro" id="IPR039465">
    <property type="entry name" value="IL-17_rcpt-like"/>
</dbReference>
<keyword evidence="2" id="KW-1003">Cell membrane</keyword>
<dbReference type="InterPro" id="IPR013568">
    <property type="entry name" value="SEFIR_dom"/>
</dbReference>
<evidence type="ECO:0000256" key="10">
    <source>
        <dbReference type="SAM" id="Phobius"/>
    </source>
</evidence>
<comment type="subcellular location">
    <subcellularLocation>
        <location evidence="1">Cell membrane</location>
        <topology evidence="1">Single-pass type I membrane protein</topology>
    </subcellularLocation>
</comment>
<dbReference type="InterPro" id="IPR001736">
    <property type="entry name" value="PLipase_D/transphosphatidylase"/>
</dbReference>
<dbReference type="Pfam" id="PF08357">
    <property type="entry name" value="SEFIR"/>
    <property type="match status" value="1"/>
</dbReference>
<keyword evidence="14" id="KW-1185">Reference proteome</keyword>
<feature type="region of interest" description="Disordered" evidence="9">
    <location>
        <begin position="681"/>
        <end position="715"/>
    </location>
</feature>
<dbReference type="InterPro" id="IPR057066">
    <property type="entry name" value="Ig_ILCR1"/>
</dbReference>
<dbReference type="STRING" id="34508.A0A4V6YSZ9"/>
<keyword evidence="7" id="KW-0675">Receptor</keyword>
<evidence type="ECO:0000256" key="1">
    <source>
        <dbReference type="ARBA" id="ARBA00004251"/>
    </source>
</evidence>
<dbReference type="Gene3D" id="3.40.50.11530">
    <property type="match status" value="1"/>
</dbReference>
<dbReference type="Pfam" id="PF25519">
    <property type="entry name" value="ILCR1_N"/>
    <property type="match status" value="1"/>
</dbReference>
<feature type="compositionally biased region" description="Acidic residues" evidence="9">
    <location>
        <begin position="702"/>
        <end position="715"/>
    </location>
</feature>
<protein>
    <recommendedName>
        <fullName evidence="15">SEFIR domain-containing protein</fullName>
    </recommendedName>
</protein>
<keyword evidence="3 10" id="KW-0812">Transmembrane</keyword>
<gene>
    <name evidence="13" type="ORF">L596_006335</name>
</gene>
<keyword evidence="6 10" id="KW-0472">Membrane</keyword>
<dbReference type="GO" id="GO:0005886">
    <property type="term" value="C:plasma membrane"/>
    <property type="evidence" value="ECO:0007669"/>
    <property type="project" value="UniProtKB-SubCell"/>
</dbReference>
<feature type="transmembrane region" description="Helical" evidence="10">
    <location>
        <begin position="405"/>
        <end position="428"/>
    </location>
</feature>
<dbReference type="Pfam" id="PF23608">
    <property type="entry name" value="Ig_ILCR1"/>
    <property type="match status" value="1"/>
</dbReference>
<evidence type="ECO:0000313" key="13">
    <source>
        <dbReference type="EMBL" id="TMS39873.1"/>
    </source>
</evidence>
<evidence type="ECO:0000256" key="2">
    <source>
        <dbReference type="ARBA" id="ARBA00022475"/>
    </source>
</evidence>
<evidence type="ECO:0000313" key="14">
    <source>
        <dbReference type="Proteomes" id="UP000298663"/>
    </source>
</evidence>
<evidence type="ECO:0000256" key="6">
    <source>
        <dbReference type="ARBA" id="ARBA00023136"/>
    </source>
</evidence>
<feature type="region of interest" description="Disordered" evidence="9">
    <location>
        <begin position="786"/>
        <end position="810"/>
    </location>
</feature>
<evidence type="ECO:0000256" key="5">
    <source>
        <dbReference type="ARBA" id="ARBA00022989"/>
    </source>
</evidence>
<evidence type="ECO:0000256" key="3">
    <source>
        <dbReference type="ARBA" id="ARBA00022692"/>
    </source>
</evidence>
<proteinExistence type="predicted"/>
<dbReference type="Proteomes" id="UP000298663">
    <property type="component" value="Chromosome X"/>
</dbReference>
<dbReference type="PANTHER" id="PTHR15583">
    <property type="entry name" value="INTERLEUKIN-17 RECEPTOR"/>
    <property type="match status" value="1"/>
</dbReference>
<keyword evidence="4" id="KW-0732">Signal</keyword>
<dbReference type="GO" id="GO:0030368">
    <property type="term" value="F:interleukin-17 receptor activity"/>
    <property type="evidence" value="ECO:0007669"/>
    <property type="project" value="InterPro"/>
</dbReference>
<dbReference type="AlphaFoldDB" id="A0A4V6YSZ9"/>
<organism evidence="13 14">
    <name type="scientific">Steinernema carpocapsae</name>
    <name type="common">Entomopathogenic nematode</name>
    <dbReference type="NCBI Taxonomy" id="34508"/>
    <lineage>
        <taxon>Eukaryota</taxon>
        <taxon>Metazoa</taxon>
        <taxon>Ecdysozoa</taxon>
        <taxon>Nematoda</taxon>
        <taxon>Chromadorea</taxon>
        <taxon>Rhabditida</taxon>
        <taxon>Tylenchina</taxon>
        <taxon>Panagrolaimomorpha</taxon>
        <taxon>Strongyloidoidea</taxon>
        <taxon>Steinernematidae</taxon>
        <taxon>Steinernema</taxon>
    </lineage>
</organism>
<keyword evidence="8" id="KW-0325">Glycoprotein</keyword>
<evidence type="ECO:0008006" key="15">
    <source>
        <dbReference type="Google" id="ProtNLM"/>
    </source>
</evidence>
<feature type="domain" description="SEFIR" evidence="12">
    <location>
        <begin position="475"/>
        <end position="617"/>
    </location>
</feature>
<dbReference type="EMBL" id="CM016762">
    <property type="protein sequence ID" value="TMS39873.1"/>
    <property type="molecule type" value="Genomic_DNA"/>
</dbReference>
<dbReference type="Gene3D" id="2.60.40.2160">
    <property type="entry name" value="Interleukin-17 receptor A/B, fibronectin-III-like domain 1"/>
    <property type="match status" value="1"/>
</dbReference>
<name>A0A4V6YSZ9_STECR</name>
<sequence length="810" mass="90542">MCVPVIENQKSHACVSKAHPLTAALRVLLVTQAHRNSSRFNDVYANPHALVAARRQATVEVGQSDFAATAVSIASCVTQRDGEIACSVQIVDCSEDVMAFLPNGSPIPDEAHDLRIENHIIRLSKSIDGRSNYQLKVDVSWQMPPTNSTALLKAFLLLISEKNGRHETCVFFNVSTTEWTVDAITSSPRFHISTNTMFNFGKQYTVELISLPETAAVTSKVKKQAIMPEYPEPPLRPNCTGYSDPAASKWIAAFKKIKVQQVAKTIQIQFATAPEHFCFEAYEVRLLDDDNNEESSYVININDVNHMKVDMVDNKTEYYGEYNFTNLKAEKWYTPQVIPIERASDGRCLCPVNGGDPYAPHIVCSCVAADAKKVMLPKILPPTAPTVEKPNSNVTINHSAPQNNWMFLFVALLILLLLVLFCIIYVIVKIYRRAQQRGKTLRIRFVHDMNSTENGLNGHMNGSVSHTPLISSHAPTNVLIIYSHDCGAHEAAVVSLAEYLRDVFDIEVHIDQWDQDDIDRNLMDYVSSSILKADKVIIINSIGAYQRYTAKIGQEIRIERTQPGTFDNMFVTQIDQTLQHPQIISVRFVYSGFSDVLPPLTGALQYVLPENLPPLLTAILNTPLKTDPRLAGHNPSLSRLQAAITRMDHLRRSDTHWFVNTHHRVLLNTRRPIKIEEVVKNDDEKETEEEMAPLVAERVPEPEPEELEDEAGPSEETVDLEPIVADVAVPPQPVLVRSGEDSPVLDSGFISDVLLTEEIGPARIQNNHPLKPIQVKPVNNNHRFIEDKLERSNDSGDSGVISDAEIRTLS</sequence>
<dbReference type="GO" id="GO:0003824">
    <property type="term" value="F:catalytic activity"/>
    <property type="evidence" value="ECO:0007669"/>
    <property type="project" value="InterPro"/>
</dbReference>
<evidence type="ECO:0000256" key="4">
    <source>
        <dbReference type="ARBA" id="ARBA00022729"/>
    </source>
</evidence>
<evidence type="ECO:0000256" key="8">
    <source>
        <dbReference type="ARBA" id="ARBA00023180"/>
    </source>
</evidence>
<keyword evidence="5 10" id="KW-1133">Transmembrane helix</keyword>
<reference evidence="13 14" key="1">
    <citation type="journal article" date="2015" name="Genome Biol.">
        <title>Comparative genomics of Steinernema reveals deeply conserved gene regulatory networks.</title>
        <authorList>
            <person name="Dillman A.R."/>
            <person name="Macchietto M."/>
            <person name="Porter C.F."/>
            <person name="Rogers A."/>
            <person name="Williams B."/>
            <person name="Antoshechkin I."/>
            <person name="Lee M.M."/>
            <person name="Goodwin Z."/>
            <person name="Lu X."/>
            <person name="Lewis E.E."/>
            <person name="Goodrich-Blair H."/>
            <person name="Stock S.P."/>
            <person name="Adams B.J."/>
            <person name="Sternberg P.W."/>
            <person name="Mortazavi A."/>
        </authorList>
    </citation>
    <scope>NUCLEOTIDE SEQUENCE [LARGE SCALE GENOMIC DNA]</scope>
    <source>
        <strain evidence="13 14">ALL</strain>
    </source>
</reference>
<evidence type="ECO:0000259" key="12">
    <source>
        <dbReference type="PROSITE" id="PS51534"/>
    </source>
</evidence>
<feature type="domain" description="PLD phosphodiesterase" evidence="11">
    <location>
        <begin position="301"/>
        <end position="328"/>
    </location>
</feature>
<evidence type="ECO:0000259" key="11">
    <source>
        <dbReference type="PROSITE" id="PS50035"/>
    </source>
</evidence>
<evidence type="ECO:0000256" key="7">
    <source>
        <dbReference type="ARBA" id="ARBA00023170"/>
    </source>
</evidence>
<dbReference type="PROSITE" id="PS50035">
    <property type="entry name" value="PLD"/>
    <property type="match status" value="1"/>
</dbReference>
<accession>A0A4V6YSZ9</accession>
<dbReference type="OrthoDB" id="5915222at2759"/>
<evidence type="ECO:0000256" key="9">
    <source>
        <dbReference type="SAM" id="MobiDB-lite"/>
    </source>
</evidence>